<proteinExistence type="predicted"/>
<organism evidence="1 2">
    <name type="scientific">Actinocorallia aurantiaca</name>
    <dbReference type="NCBI Taxonomy" id="46204"/>
    <lineage>
        <taxon>Bacteria</taxon>
        <taxon>Bacillati</taxon>
        <taxon>Actinomycetota</taxon>
        <taxon>Actinomycetes</taxon>
        <taxon>Streptosporangiales</taxon>
        <taxon>Thermomonosporaceae</taxon>
        <taxon>Actinocorallia</taxon>
    </lineage>
</organism>
<name>A0ABN3UNA5_9ACTN</name>
<gene>
    <name evidence="1" type="ORF">GCM10010439_55000</name>
</gene>
<accession>A0ABN3UNA5</accession>
<sequence>MDDLRALSGIVAEHKRPGDVVLFTDVRFRPALTVYPSVYEGLDDVMRRTSPVAAGDLKGTEISRARYAEALAGTDRVWLIHNWIPFLPGSDWTFGAKRRALRETGFEKADRWRYKGGEILLYLRAPDPDGPAAVLPKYAEPGEHAG</sequence>
<dbReference type="Proteomes" id="UP001501842">
    <property type="component" value="Unassembled WGS sequence"/>
</dbReference>
<dbReference type="EMBL" id="BAAATZ010000027">
    <property type="protein sequence ID" value="GAA2733893.1"/>
    <property type="molecule type" value="Genomic_DNA"/>
</dbReference>
<protein>
    <submittedName>
        <fullName evidence="1">Uncharacterized protein</fullName>
    </submittedName>
</protein>
<evidence type="ECO:0000313" key="1">
    <source>
        <dbReference type="EMBL" id="GAA2733893.1"/>
    </source>
</evidence>
<keyword evidence="2" id="KW-1185">Reference proteome</keyword>
<evidence type="ECO:0000313" key="2">
    <source>
        <dbReference type="Proteomes" id="UP001501842"/>
    </source>
</evidence>
<comment type="caution">
    <text evidence="1">The sequence shown here is derived from an EMBL/GenBank/DDBJ whole genome shotgun (WGS) entry which is preliminary data.</text>
</comment>
<reference evidence="1 2" key="1">
    <citation type="journal article" date="2019" name="Int. J. Syst. Evol. Microbiol.">
        <title>The Global Catalogue of Microorganisms (GCM) 10K type strain sequencing project: providing services to taxonomists for standard genome sequencing and annotation.</title>
        <authorList>
            <consortium name="The Broad Institute Genomics Platform"/>
            <consortium name="The Broad Institute Genome Sequencing Center for Infectious Disease"/>
            <person name="Wu L."/>
            <person name="Ma J."/>
        </authorList>
    </citation>
    <scope>NUCLEOTIDE SEQUENCE [LARGE SCALE GENOMIC DNA]</scope>
    <source>
        <strain evidence="1 2">JCM 8201</strain>
    </source>
</reference>